<proteinExistence type="predicted"/>
<evidence type="ECO:0000313" key="1">
    <source>
        <dbReference type="EMBL" id="CAK9170287.1"/>
    </source>
</evidence>
<dbReference type="AlphaFoldDB" id="A0ABC8TLE5"/>
<organism evidence="1 2">
    <name type="scientific">Ilex paraguariensis</name>
    <name type="common">yerba mate</name>
    <dbReference type="NCBI Taxonomy" id="185542"/>
    <lineage>
        <taxon>Eukaryota</taxon>
        <taxon>Viridiplantae</taxon>
        <taxon>Streptophyta</taxon>
        <taxon>Embryophyta</taxon>
        <taxon>Tracheophyta</taxon>
        <taxon>Spermatophyta</taxon>
        <taxon>Magnoliopsida</taxon>
        <taxon>eudicotyledons</taxon>
        <taxon>Gunneridae</taxon>
        <taxon>Pentapetalae</taxon>
        <taxon>asterids</taxon>
        <taxon>campanulids</taxon>
        <taxon>Aquifoliales</taxon>
        <taxon>Aquifoliaceae</taxon>
        <taxon>Ilex</taxon>
    </lineage>
</organism>
<dbReference type="EMBL" id="CAUOFW020005469">
    <property type="protein sequence ID" value="CAK9170287.1"/>
    <property type="molecule type" value="Genomic_DNA"/>
</dbReference>
<gene>
    <name evidence="1" type="ORF">ILEXP_LOCUS39776</name>
</gene>
<protein>
    <submittedName>
        <fullName evidence="1">Uncharacterized protein</fullName>
    </submittedName>
</protein>
<accession>A0ABC8TLE5</accession>
<evidence type="ECO:0000313" key="2">
    <source>
        <dbReference type="Proteomes" id="UP001642360"/>
    </source>
</evidence>
<dbReference type="InterPro" id="IPR039620">
    <property type="entry name" value="BKI1/MAKR1/3/4"/>
</dbReference>
<keyword evidence="2" id="KW-1185">Reference proteome</keyword>
<sequence length="104" mass="11800">MAASLHSSDPAEEGYIDIEVSSHSNLFCHLQSSPPFPLEFEFQMFSSSAERDTTTSPADELFYKGKLLPLHLPPRLQIVENFLQHPNSYDYKPDTPDENFLALL</sequence>
<reference evidence="1 2" key="1">
    <citation type="submission" date="2024-02" db="EMBL/GenBank/DDBJ databases">
        <authorList>
            <person name="Vignale AGUSTIN F."/>
            <person name="Sosa J E."/>
            <person name="Modenutti C."/>
        </authorList>
    </citation>
    <scope>NUCLEOTIDE SEQUENCE [LARGE SCALE GENOMIC DNA]</scope>
</reference>
<name>A0ABC8TLE5_9AQUA</name>
<comment type="caution">
    <text evidence="1">The sequence shown here is derived from an EMBL/GenBank/DDBJ whole genome shotgun (WGS) entry which is preliminary data.</text>
</comment>
<dbReference type="Proteomes" id="UP001642360">
    <property type="component" value="Unassembled WGS sequence"/>
</dbReference>
<dbReference type="PANTHER" id="PTHR33312">
    <property type="entry name" value="MEMBRANE-ASSOCIATED KINASE REGULATOR 4-RELATED"/>
    <property type="match status" value="1"/>
</dbReference>
<dbReference type="PANTHER" id="PTHR33312:SF5">
    <property type="entry name" value="MEMBRANE-ASSOCIATED KINASE REGULATOR 4-RELATED"/>
    <property type="match status" value="1"/>
</dbReference>